<accession>A0ABT7T9Y2</accession>
<evidence type="ECO:0000259" key="12">
    <source>
        <dbReference type="PROSITE" id="PS50885"/>
    </source>
</evidence>
<reference evidence="13 14" key="1">
    <citation type="submission" date="2023-06" db="EMBL/GenBank/DDBJ databases">
        <authorList>
            <person name="Feng G."/>
            <person name="Li J."/>
            <person name="Zhu H."/>
        </authorList>
    </citation>
    <scope>NUCLEOTIDE SEQUENCE [LARGE SCALE GENOMIC DNA]</scope>
    <source>
        <strain evidence="13 14">RHCKG23</strain>
    </source>
</reference>
<evidence type="ECO:0000256" key="10">
    <source>
        <dbReference type="SAM" id="Phobius"/>
    </source>
</evidence>
<dbReference type="SMART" id="SM00388">
    <property type="entry name" value="HisKA"/>
    <property type="match status" value="1"/>
</dbReference>
<keyword evidence="6 10" id="KW-0812">Transmembrane</keyword>
<sequence length="389" mass="40778">MRVRVVTRLWSIGTRTAVGFAVSSMVLTAGVLVFVNLASQRSLSVTADASGPTSTWSHVASIAPDPDATARVSTGVSGSAAFVRVVAAQQWQWSAVGIVAAGVLAGVLGWVLSRRVLRPIDRITATTNRISASTLHERVALDGPDDELRRLSATIDALLDRLEAAFASQRRFVAQAAHELRTPLAVQRASLQIGLPDDASPGEVASVRSELLEQNRRTEHLVESLLVLAEAERGLEDRGAPMDLDTIVRDVVAQARPQAEGVGVTIHTESASAPVGLTGEALLARQLVANLVDNAVEYNHDGGAVLVRTGPCGVTVENTGPLVPPADVATLTEPFHRGGHAGSKRHSGLGLSIVVAIADAHGWDVRIEPRPGGGLRVAVLVRPPAVSSV</sequence>
<evidence type="ECO:0000256" key="8">
    <source>
        <dbReference type="ARBA" id="ARBA00022989"/>
    </source>
</evidence>
<evidence type="ECO:0000313" key="14">
    <source>
        <dbReference type="Proteomes" id="UP001237823"/>
    </source>
</evidence>
<dbReference type="InterPro" id="IPR003661">
    <property type="entry name" value="HisK_dim/P_dom"/>
</dbReference>
<dbReference type="Proteomes" id="UP001237823">
    <property type="component" value="Unassembled WGS sequence"/>
</dbReference>
<dbReference type="SUPFAM" id="SSF47384">
    <property type="entry name" value="Homodimeric domain of signal transducing histidine kinase"/>
    <property type="match status" value="1"/>
</dbReference>
<keyword evidence="8 10" id="KW-1133">Transmembrane helix</keyword>
<keyword evidence="10" id="KW-0472">Membrane</keyword>
<dbReference type="SUPFAM" id="SSF55874">
    <property type="entry name" value="ATPase domain of HSP90 chaperone/DNA topoisomerase II/histidine kinase"/>
    <property type="match status" value="1"/>
</dbReference>
<dbReference type="Pfam" id="PF02518">
    <property type="entry name" value="HATPase_c"/>
    <property type="match status" value="1"/>
</dbReference>
<evidence type="ECO:0000256" key="9">
    <source>
        <dbReference type="ARBA" id="ARBA00023012"/>
    </source>
</evidence>
<dbReference type="EMBL" id="JAUCML010000007">
    <property type="protein sequence ID" value="MDM7885734.1"/>
    <property type="molecule type" value="Genomic_DNA"/>
</dbReference>
<evidence type="ECO:0000256" key="3">
    <source>
        <dbReference type="ARBA" id="ARBA00012438"/>
    </source>
</evidence>
<feature type="transmembrane region" description="Helical" evidence="10">
    <location>
        <begin position="12"/>
        <end position="35"/>
    </location>
</feature>
<dbReference type="SUPFAM" id="SSF158472">
    <property type="entry name" value="HAMP domain-like"/>
    <property type="match status" value="1"/>
</dbReference>
<dbReference type="CDD" id="cd06225">
    <property type="entry name" value="HAMP"/>
    <property type="match status" value="1"/>
</dbReference>
<evidence type="ECO:0000256" key="1">
    <source>
        <dbReference type="ARBA" id="ARBA00000085"/>
    </source>
</evidence>
<proteinExistence type="predicted"/>
<comment type="catalytic activity">
    <reaction evidence="1">
        <text>ATP + protein L-histidine = ADP + protein N-phospho-L-histidine.</text>
        <dbReference type="EC" id="2.7.13.3"/>
    </reaction>
</comment>
<keyword evidence="14" id="KW-1185">Reference proteome</keyword>
<dbReference type="InterPro" id="IPR003594">
    <property type="entry name" value="HATPase_dom"/>
</dbReference>
<evidence type="ECO:0000256" key="4">
    <source>
        <dbReference type="ARBA" id="ARBA00022553"/>
    </source>
</evidence>
<dbReference type="SMART" id="SM00304">
    <property type="entry name" value="HAMP"/>
    <property type="match status" value="1"/>
</dbReference>
<evidence type="ECO:0000313" key="13">
    <source>
        <dbReference type="EMBL" id="MDM7885734.1"/>
    </source>
</evidence>
<dbReference type="CDD" id="cd00082">
    <property type="entry name" value="HisKA"/>
    <property type="match status" value="1"/>
</dbReference>
<dbReference type="PROSITE" id="PS50885">
    <property type="entry name" value="HAMP"/>
    <property type="match status" value="1"/>
</dbReference>
<comment type="subcellular location">
    <subcellularLocation>
        <location evidence="2">Cell membrane</location>
    </subcellularLocation>
</comment>
<dbReference type="PANTHER" id="PTHR45436">
    <property type="entry name" value="SENSOR HISTIDINE KINASE YKOH"/>
    <property type="match status" value="1"/>
</dbReference>
<dbReference type="PROSITE" id="PS50109">
    <property type="entry name" value="HIS_KIN"/>
    <property type="match status" value="1"/>
</dbReference>
<comment type="caution">
    <text evidence="13">The sequence shown here is derived from an EMBL/GenBank/DDBJ whole genome shotgun (WGS) entry which is preliminary data.</text>
</comment>
<evidence type="ECO:0000256" key="5">
    <source>
        <dbReference type="ARBA" id="ARBA00022679"/>
    </source>
</evidence>
<dbReference type="GO" id="GO:0016301">
    <property type="term" value="F:kinase activity"/>
    <property type="evidence" value="ECO:0007669"/>
    <property type="project" value="UniProtKB-KW"/>
</dbReference>
<dbReference type="Gene3D" id="1.10.287.130">
    <property type="match status" value="1"/>
</dbReference>
<feature type="domain" description="Histidine kinase" evidence="11">
    <location>
        <begin position="175"/>
        <end position="385"/>
    </location>
</feature>
<keyword evidence="9" id="KW-0902">Two-component regulatory system</keyword>
<organism evidence="13 14">
    <name type="scientific">Curtobacterium citri</name>
    <dbReference type="NCBI Taxonomy" id="3055139"/>
    <lineage>
        <taxon>Bacteria</taxon>
        <taxon>Bacillati</taxon>
        <taxon>Actinomycetota</taxon>
        <taxon>Actinomycetes</taxon>
        <taxon>Micrococcales</taxon>
        <taxon>Microbacteriaceae</taxon>
        <taxon>Curtobacterium</taxon>
    </lineage>
</organism>
<keyword evidence="4" id="KW-0597">Phosphoprotein</keyword>
<keyword evidence="5" id="KW-0808">Transferase</keyword>
<dbReference type="InterPro" id="IPR050428">
    <property type="entry name" value="TCS_sensor_his_kinase"/>
</dbReference>
<dbReference type="EC" id="2.7.13.3" evidence="3"/>
<gene>
    <name evidence="13" type="ORF">QUG92_11520</name>
</gene>
<keyword evidence="7 13" id="KW-0418">Kinase</keyword>
<evidence type="ECO:0000256" key="2">
    <source>
        <dbReference type="ARBA" id="ARBA00004236"/>
    </source>
</evidence>
<dbReference type="Gene3D" id="3.30.565.10">
    <property type="entry name" value="Histidine kinase-like ATPase, C-terminal domain"/>
    <property type="match status" value="1"/>
</dbReference>
<evidence type="ECO:0000259" key="11">
    <source>
        <dbReference type="PROSITE" id="PS50109"/>
    </source>
</evidence>
<name>A0ABT7T9Y2_9MICO</name>
<dbReference type="PANTHER" id="PTHR45436:SF16">
    <property type="entry name" value="HISTIDINE KINASE"/>
    <property type="match status" value="1"/>
</dbReference>
<dbReference type="SMART" id="SM00387">
    <property type="entry name" value="HATPase_c"/>
    <property type="match status" value="1"/>
</dbReference>
<evidence type="ECO:0000256" key="6">
    <source>
        <dbReference type="ARBA" id="ARBA00022692"/>
    </source>
</evidence>
<protein>
    <recommendedName>
        <fullName evidence="3">histidine kinase</fullName>
        <ecNumber evidence="3">2.7.13.3</ecNumber>
    </recommendedName>
</protein>
<dbReference type="Pfam" id="PF00512">
    <property type="entry name" value="HisKA"/>
    <property type="match status" value="1"/>
</dbReference>
<feature type="transmembrane region" description="Helical" evidence="10">
    <location>
        <begin position="91"/>
        <end position="112"/>
    </location>
</feature>
<feature type="domain" description="HAMP" evidence="12">
    <location>
        <begin position="114"/>
        <end position="167"/>
    </location>
</feature>
<dbReference type="InterPro" id="IPR003660">
    <property type="entry name" value="HAMP_dom"/>
</dbReference>
<dbReference type="InterPro" id="IPR036890">
    <property type="entry name" value="HATPase_C_sf"/>
</dbReference>
<dbReference type="Gene3D" id="6.10.340.10">
    <property type="match status" value="1"/>
</dbReference>
<dbReference type="RefSeq" id="WP_289459162.1">
    <property type="nucleotide sequence ID" value="NZ_JAUCML010000007.1"/>
</dbReference>
<dbReference type="Pfam" id="PF00672">
    <property type="entry name" value="HAMP"/>
    <property type="match status" value="1"/>
</dbReference>
<dbReference type="InterPro" id="IPR005467">
    <property type="entry name" value="His_kinase_dom"/>
</dbReference>
<dbReference type="InterPro" id="IPR036097">
    <property type="entry name" value="HisK_dim/P_sf"/>
</dbReference>
<evidence type="ECO:0000256" key="7">
    <source>
        <dbReference type="ARBA" id="ARBA00022777"/>
    </source>
</evidence>